<reference evidence="2" key="1">
    <citation type="journal article" date="2014" name="Int. J. Syst. Evol. Microbiol.">
        <title>Complete genome of a new Firmicutes species belonging to the dominant human colonic microbiota ('Ruminococcus bicirculans') reveals two chromosomes and a selective capacity to utilize plant glucans.</title>
        <authorList>
            <consortium name="NISC Comparative Sequencing Program"/>
            <person name="Wegmann U."/>
            <person name="Louis P."/>
            <person name="Goesmann A."/>
            <person name="Henrissat B."/>
            <person name="Duncan S.H."/>
            <person name="Flint H.J."/>
        </authorList>
    </citation>
    <scope>NUCLEOTIDE SEQUENCE</scope>
    <source>
        <strain evidence="2">CCM 8778</strain>
    </source>
</reference>
<reference evidence="2" key="5">
    <citation type="submission" date="2024-05" db="EMBL/GenBank/DDBJ databases">
        <authorList>
            <person name="Sun Q."/>
            <person name="Sedlacek I."/>
        </authorList>
    </citation>
    <scope>NUCLEOTIDE SEQUENCE</scope>
    <source>
        <strain evidence="2">CCM 8778</strain>
    </source>
</reference>
<evidence type="ECO:0000313" key="3">
    <source>
        <dbReference type="EMBL" id="PKF71853.1"/>
    </source>
</evidence>
<dbReference type="AlphaFoldDB" id="A0A2I0CS27"/>
<comment type="caution">
    <text evidence="3">The sequence shown here is derived from an EMBL/GenBank/DDBJ whole genome shotgun (WGS) entry which is preliminary data.</text>
</comment>
<keyword evidence="5" id="KW-1185">Reference proteome</keyword>
<evidence type="ECO:0000313" key="4">
    <source>
        <dbReference type="Proteomes" id="UP000242861"/>
    </source>
</evidence>
<sequence length="155" mass="17699">MLFGVVLAITWLILLLRYPTRALPLSLAALAALATLAGLLLWQDARHNARLESLTITLRHDRQQCPAERPLYISLHNPQAQRLDRLDWQIEAWLPGESINLVQVHYDNPRYSLPQPLPAGQTWQDCLPLPALRRGYRAASLEYRATNLHGVFHNQ</sequence>
<organism evidence="3 4">
    <name type="scientific">Pseudomonas fluvialis</name>
    <dbReference type="NCBI Taxonomy" id="1793966"/>
    <lineage>
        <taxon>Bacteria</taxon>
        <taxon>Pseudomonadati</taxon>
        <taxon>Pseudomonadota</taxon>
        <taxon>Gammaproteobacteria</taxon>
        <taxon>Pseudomonadales</taxon>
        <taxon>Pseudomonadaceae</taxon>
        <taxon>Pseudomonas</taxon>
    </lineage>
</organism>
<dbReference type="EMBL" id="BMDE01000001">
    <property type="protein sequence ID" value="GGH88932.1"/>
    <property type="molecule type" value="Genomic_DNA"/>
</dbReference>
<evidence type="ECO:0000256" key="1">
    <source>
        <dbReference type="SAM" id="Phobius"/>
    </source>
</evidence>
<evidence type="ECO:0000313" key="5">
    <source>
        <dbReference type="Proteomes" id="UP000655550"/>
    </source>
</evidence>
<dbReference type="Proteomes" id="UP000655550">
    <property type="component" value="Unassembled WGS sequence"/>
</dbReference>
<feature type="transmembrane region" description="Helical" evidence="1">
    <location>
        <begin position="27"/>
        <end position="43"/>
    </location>
</feature>
<protein>
    <submittedName>
        <fullName evidence="3">Multidrug transporter</fullName>
    </submittedName>
</protein>
<keyword evidence="1" id="KW-1133">Transmembrane helix</keyword>
<proteinExistence type="predicted"/>
<dbReference type="Proteomes" id="UP000242861">
    <property type="component" value="Unassembled WGS sequence"/>
</dbReference>
<dbReference type="EMBL" id="PIYS01000006">
    <property type="protein sequence ID" value="PKF71853.1"/>
    <property type="molecule type" value="Genomic_DNA"/>
</dbReference>
<reference evidence="4" key="2">
    <citation type="submission" date="2017-12" db="EMBL/GenBank/DDBJ databases">
        <authorList>
            <person name="Yu X.-Y."/>
        </authorList>
    </citation>
    <scope>NUCLEOTIDE SEQUENCE [LARGE SCALE GENOMIC DNA]</scope>
    <source>
        <strain evidence="4">ZYSR67-Z</strain>
    </source>
</reference>
<keyword evidence="1" id="KW-0472">Membrane</keyword>
<evidence type="ECO:0000313" key="2">
    <source>
        <dbReference type="EMBL" id="GGH88932.1"/>
    </source>
</evidence>
<accession>A0A2I0CS27</accession>
<keyword evidence="1" id="KW-0812">Transmembrane</keyword>
<gene>
    <name evidence="3" type="ORF">CW360_05490</name>
    <name evidence="2" type="ORF">GCM10007363_02830</name>
</gene>
<reference evidence="5" key="4">
    <citation type="journal article" date="2019" name="Int. J. Syst. Evol. Microbiol.">
        <title>The Global Catalogue of Microorganisms (GCM) 10K type strain sequencing project: providing services to taxonomists for standard genome sequencing and annotation.</title>
        <authorList>
            <consortium name="The Broad Institute Genomics Platform"/>
            <consortium name="The Broad Institute Genome Sequencing Center for Infectious Disease"/>
            <person name="Wu L."/>
            <person name="Ma J."/>
        </authorList>
    </citation>
    <scope>NUCLEOTIDE SEQUENCE [LARGE SCALE GENOMIC DNA]</scope>
    <source>
        <strain evidence="5">CCM 8778</strain>
    </source>
</reference>
<name>A0A2I0CS27_9PSED</name>
<reference evidence="3" key="3">
    <citation type="submission" date="2017-12" db="EMBL/GenBank/DDBJ databases">
        <authorList>
            <person name="Hurst M.R.H."/>
        </authorList>
    </citation>
    <scope>NUCLEOTIDE SEQUENCE [LARGE SCALE GENOMIC DNA]</scope>
    <source>
        <strain evidence="3">ZYSR67-Z</strain>
    </source>
</reference>
<dbReference type="RefSeq" id="WP_093987283.1">
    <property type="nucleotide sequence ID" value="NZ_BMDE01000001.1"/>
</dbReference>